<dbReference type="SUPFAM" id="SSF53850">
    <property type="entry name" value="Periplasmic binding protein-like II"/>
    <property type="match status" value="1"/>
</dbReference>
<keyword evidence="1" id="KW-0732">Signal</keyword>
<proteinExistence type="predicted"/>
<feature type="domain" description="Solute-binding protein family 3/N-terminal" evidence="2">
    <location>
        <begin position="11"/>
        <end position="108"/>
    </location>
</feature>
<name>A0A162NC37_9CLOT</name>
<accession>A0A162NC37</accession>
<evidence type="ECO:0000313" key="3">
    <source>
        <dbReference type="EMBL" id="OAA91649.1"/>
    </source>
</evidence>
<evidence type="ECO:0000313" key="4">
    <source>
        <dbReference type="Proteomes" id="UP000077407"/>
    </source>
</evidence>
<gene>
    <name evidence="3" type="primary">yxeM_2</name>
    <name evidence="3" type="ORF">WY13_00614</name>
</gene>
<evidence type="ECO:0000259" key="2">
    <source>
        <dbReference type="Pfam" id="PF00497"/>
    </source>
</evidence>
<organism evidence="3 4">
    <name type="scientific">Clostridium ljungdahlii</name>
    <dbReference type="NCBI Taxonomy" id="1538"/>
    <lineage>
        <taxon>Bacteria</taxon>
        <taxon>Bacillati</taxon>
        <taxon>Bacillota</taxon>
        <taxon>Clostridia</taxon>
        <taxon>Eubacteriales</taxon>
        <taxon>Clostridiaceae</taxon>
        <taxon>Clostridium</taxon>
    </lineage>
</organism>
<dbReference type="PANTHER" id="PTHR35936">
    <property type="entry name" value="MEMBRANE-BOUND LYTIC MUREIN TRANSGLYCOSYLASE F"/>
    <property type="match status" value="1"/>
</dbReference>
<dbReference type="Proteomes" id="UP000077407">
    <property type="component" value="Unassembled WGS sequence"/>
</dbReference>
<protein>
    <submittedName>
        <fullName evidence="3">Putative amino-acid-binding protein YxeM</fullName>
    </submittedName>
</protein>
<dbReference type="AlphaFoldDB" id="A0A162NC37"/>
<dbReference type="Pfam" id="PF00497">
    <property type="entry name" value="SBP_bac_3"/>
    <property type="match status" value="1"/>
</dbReference>
<dbReference type="InterPro" id="IPR001638">
    <property type="entry name" value="Solute-binding_3/MltF_N"/>
</dbReference>
<dbReference type="Gene3D" id="3.40.190.10">
    <property type="entry name" value="Periplasmic binding protein-like II"/>
    <property type="match status" value="2"/>
</dbReference>
<sequence>MAVNANVILQGIKINLVTYDSSDLLFEAFRQGKVDAMIYSAGEAAYKIKNGLLDARMVEENVTVGAKAYPFVKGNANSEKLNKAVTKAIQEMKKDGTLSKIYQKWYGQDFSEKPKDAKIAN</sequence>
<dbReference type="PANTHER" id="PTHR35936:SF19">
    <property type="entry name" value="AMINO-ACID-BINDING PROTEIN YXEM-RELATED"/>
    <property type="match status" value="1"/>
</dbReference>
<dbReference type="PATRIC" id="fig|1538.10.peg.1112"/>
<comment type="caution">
    <text evidence="3">The sequence shown here is derived from an EMBL/GenBank/DDBJ whole genome shotgun (WGS) entry which is preliminary data.</text>
</comment>
<dbReference type="RefSeq" id="WP_242866308.1">
    <property type="nucleotide sequence ID" value="NZ_LITT01000005.1"/>
</dbReference>
<reference evidence="3 4" key="1">
    <citation type="journal article" date="2015" name="Biotechnol. Bioeng.">
        <title>Genome sequence and phenotypic characterization of Caulobacter segnis.</title>
        <authorList>
            <person name="Patel S."/>
            <person name="Fletcher B."/>
            <person name="Scott D.C."/>
            <person name="Ely B."/>
        </authorList>
    </citation>
    <scope>NUCLEOTIDE SEQUENCE [LARGE SCALE GENOMIC DNA]</scope>
    <source>
        <strain evidence="3 4">ERI-2</strain>
    </source>
</reference>
<dbReference type="EMBL" id="LITT01000005">
    <property type="protein sequence ID" value="OAA91649.1"/>
    <property type="molecule type" value="Genomic_DNA"/>
</dbReference>
<evidence type="ECO:0000256" key="1">
    <source>
        <dbReference type="ARBA" id="ARBA00022729"/>
    </source>
</evidence>